<evidence type="ECO:0000259" key="2">
    <source>
        <dbReference type="SMART" id="SM00060"/>
    </source>
</evidence>
<dbReference type="AlphaFoldDB" id="A0A1H9TVJ4"/>
<protein>
    <recommendedName>
        <fullName evidence="2">Fibronectin type-III domain-containing protein</fullName>
    </recommendedName>
</protein>
<dbReference type="Gene3D" id="2.60.120.260">
    <property type="entry name" value="Galactose-binding domain-like"/>
    <property type="match status" value="1"/>
</dbReference>
<keyword evidence="4" id="KW-1185">Reference proteome</keyword>
<keyword evidence="1" id="KW-1133">Transmembrane helix</keyword>
<keyword evidence="1" id="KW-0812">Transmembrane</keyword>
<dbReference type="PROSITE" id="PS51257">
    <property type="entry name" value="PROKAR_LIPOPROTEIN"/>
    <property type="match status" value="1"/>
</dbReference>
<dbReference type="EMBL" id="FOGG01000025">
    <property type="protein sequence ID" value="SES01390.1"/>
    <property type="molecule type" value="Genomic_DNA"/>
</dbReference>
<dbReference type="Pfam" id="PF16389">
    <property type="entry name" value="DUF4998"/>
    <property type="match status" value="1"/>
</dbReference>
<evidence type="ECO:0000256" key="1">
    <source>
        <dbReference type="SAM" id="Phobius"/>
    </source>
</evidence>
<dbReference type="InterPro" id="IPR036116">
    <property type="entry name" value="FN3_sf"/>
</dbReference>
<gene>
    <name evidence="3" type="ORF">SAMN04488023_12516</name>
</gene>
<dbReference type="Gene3D" id="2.60.40.10">
    <property type="entry name" value="Immunoglobulins"/>
    <property type="match status" value="1"/>
</dbReference>
<dbReference type="Proteomes" id="UP000199572">
    <property type="component" value="Unassembled WGS sequence"/>
</dbReference>
<organism evidence="3 4">
    <name type="scientific">Pedobacter rhizosphaerae</name>
    <dbReference type="NCBI Taxonomy" id="390241"/>
    <lineage>
        <taxon>Bacteria</taxon>
        <taxon>Pseudomonadati</taxon>
        <taxon>Bacteroidota</taxon>
        <taxon>Sphingobacteriia</taxon>
        <taxon>Sphingobacteriales</taxon>
        <taxon>Sphingobacteriaceae</taxon>
        <taxon>Pedobacter</taxon>
    </lineage>
</organism>
<keyword evidence="1" id="KW-0472">Membrane</keyword>
<dbReference type="STRING" id="390241.SAMN04488023_12516"/>
<dbReference type="InterPro" id="IPR013783">
    <property type="entry name" value="Ig-like_fold"/>
</dbReference>
<dbReference type="RefSeq" id="WP_090886637.1">
    <property type="nucleotide sequence ID" value="NZ_FOGG01000025.1"/>
</dbReference>
<feature type="transmembrane region" description="Helical" evidence="1">
    <location>
        <begin position="6"/>
        <end position="23"/>
    </location>
</feature>
<dbReference type="SUPFAM" id="SSF49265">
    <property type="entry name" value="Fibronectin type III"/>
    <property type="match status" value="1"/>
</dbReference>
<sequence length="402" mass="45044">MTTKNINIIVMVFMAIAVLFGCSKDALDYRKYLDGKERVYPGFPGKVGAAPGNYRVRLNWKASPDPSVTHYRIFWNNSADSLEMKAPDRSITDVSVIIPNLVEYNYSFTIYSYDKAGNKSVPVQVNNVKVYGDSYKTSLTNRFLVAADPYQLDDTGITLNFEKPDTINIATEIRYTYKDGSIQKRSLGPDEHSIRLADYKVGTKVYFRSAYVPVRSAIDTFYTADFDSLSNIMVPVDKSLFKPLKLTNDVGTYSGETSLSKLWNGNKAPTGYPDIFHSDDKTPIPHHFTFDMGKTISNLAQFEIIGRDCCNNPTKFEIWGIADLTGAETQSPGNSPGWTAESRGRGWTLLKTVERTDDGSAPFKVILPAGLPAMRYIRIRVLQVASGDAYYSNISEISFWNR</sequence>
<dbReference type="Pfam" id="PF16391">
    <property type="entry name" value="DUF5000"/>
    <property type="match status" value="1"/>
</dbReference>
<dbReference type="SMART" id="SM00060">
    <property type="entry name" value="FN3"/>
    <property type="match status" value="1"/>
</dbReference>
<evidence type="ECO:0000313" key="3">
    <source>
        <dbReference type="EMBL" id="SES01390.1"/>
    </source>
</evidence>
<reference evidence="3 4" key="1">
    <citation type="submission" date="2016-10" db="EMBL/GenBank/DDBJ databases">
        <authorList>
            <person name="de Groot N.N."/>
        </authorList>
    </citation>
    <scope>NUCLEOTIDE SEQUENCE [LARGE SCALE GENOMIC DNA]</scope>
    <source>
        <strain evidence="3 4">DSM 18610</strain>
    </source>
</reference>
<dbReference type="InterPro" id="IPR032164">
    <property type="entry name" value="DUF5000"/>
</dbReference>
<dbReference type="OrthoDB" id="1043438at2"/>
<name>A0A1H9TVJ4_9SPHI</name>
<evidence type="ECO:0000313" key="4">
    <source>
        <dbReference type="Proteomes" id="UP000199572"/>
    </source>
</evidence>
<dbReference type="CDD" id="cd00063">
    <property type="entry name" value="FN3"/>
    <property type="match status" value="1"/>
</dbReference>
<proteinExistence type="predicted"/>
<accession>A0A1H9TVJ4</accession>
<dbReference type="InterPro" id="IPR003961">
    <property type="entry name" value="FN3_dom"/>
</dbReference>
<feature type="domain" description="Fibronectin type-III" evidence="2">
    <location>
        <begin position="41"/>
        <end position="119"/>
    </location>
</feature>